<sequence>MSYTKASTKVSNSGMFNKGSRRLFNLLFWDMRFQLRYGFYLLYTFLTLFYVIVLAALPDSWRRITAAVLIFSDPAAMGLFFMGAIVLLEKSQRVTSFLAVSPLKVFEYVTSKVLTLSFIAIIVAGILSKASGCGSIISVLAGTFLASVMFTLFGVIVATKIKSLNQFILYTVPVEILGFIPAILHLIGITPPQGRIYPANACMELVGGMEVSVAGLVMTVVLICILFVIACRCVRKMWQEQGGAKI</sequence>
<feature type="transmembrane region" description="Helical" evidence="1">
    <location>
        <begin position="134"/>
        <end position="155"/>
    </location>
</feature>
<accession>A0A1M6ENV2</accession>
<proteinExistence type="predicted"/>
<keyword evidence="3" id="KW-1185">Reference proteome</keyword>
<dbReference type="Pfam" id="PF24686">
    <property type="entry name" value="FLQE3_permease"/>
    <property type="match status" value="1"/>
</dbReference>
<dbReference type="EMBL" id="FQXK01000044">
    <property type="protein sequence ID" value="SHI87028.1"/>
    <property type="molecule type" value="Genomic_DNA"/>
</dbReference>
<organism evidence="2 3">
    <name type="scientific">Butyrivibrio fibrisolvens DSM 3071</name>
    <dbReference type="NCBI Taxonomy" id="1121131"/>
    <lineage>
        <taxon>Bacteria</taxon>
        <taxon>Bacillati</taxon>
        <taxon>Bacillota</taxon>
        <taxon>Clostridia</taxon>
        <taxon>Lachnospirales</taxon>
        <taxon>Lachnospiraceae</taxon>
        <taxon>Butyrivibrio</taxon>
    </lineage>
</organism>
<feature type="transmembrane region" description="Helical" evidence="1">
    <location>
        <begin position="37"/>
        <end position="58"/>
    </location>
</feature>
<feature type="transmembrane region" description="Helical" evidence="1">
    <location>
        <begin position="167"/>
        <end position="191"/>
    </location>
</feature>
<evidence type="ECO:0000256" key="1">
    <source>
        <dbReference type="SAM" id="Phobius"/>
    </source>
</evidence>
<dbReference type="STRING" id="1121131.SAMN02745229_03763"/>
<protein>
    <submittedName>
        <fullName evidence="2">Fluoroquinolone transport system permease protein</fullName>
    </submittedName>
</protein>
<dbReference type="RefSeq" id="WP_242951232.1">
    <property type="nucleotide sequence ID" value="NZ_FQXK01000044.1"/>
</dbReference>
<keyword evidence="1" id="KW-0812">Transmembrane</keyword>
<dbReference type="AlphaFoldDB" id="A0A1M6ENV2"/>
<keyword evidence="1" id="KW-1133">Transmembrane helix</keyword>
<feature type="transmembrane region" description="Helical" evidence="1">
    <location>
        <begin position="109"/>
        <end position="128"/>
    </location>
</feature>
<feature type="transmembrane region" description="Helical" evidence="1">
    <location>
        <begin position="211"/>
        <end position="231"/>
    </location>
</feature>
<feature type="transmembrane region" description="Helical" evidence="1">
    <location>
        <begin position="64"/>
        <end position="88"/>
    </location>
</feature>
<name>A0A1M6ENV2_BUTFI</name>
<evidence type="ECO:0000313" key="2">
    <source>
        <dbReference type="EMBL" id="SHI87028.1"/>
    </source>
</evidence>
<dbReference type="InterPro" id="IPR056926">
    <property type="entry name" value="FLQE3_permease"/>
</dbReference>
<dbReference type="Proteomes" id="UP000184278">
    <property type="component" value="Unassembled WGS sequence"/>
</dbReference>
<keyword evidence="1" id="KW-0472">Membrane</keyword>
<reference evidence="3" key="1">
    <citation type="submission" date="2016-11" db="EMBL/GenBank/DDBJ databases">
        <authorList>
            <person name="Varghese N."/>
            <person name="Submissions S."/>
        </authorList>
    </citation>
    <scope>NUCLEOTIDE SEQUENCE [LARGE SCALE GENOMIC DNA]</scope>
    <source>
        <strain evidence="3">DSM 3071</strain>
    </source>
</reference>
<gene>
    <name evidence="2" type="ORF">SAMN02745229_03763</name>
</gene>
<dbReference type="GeneID" id="89510301"/>
<evidence type="ECO:0000313" key="3">
    <source>
        <dbReference type="Proteomes" id="UP000184278"/>
    </source>
</evidence>